<dbReference type="AlphaFoldDB" id="A0A3B0VCU1"/>
<gene>
    <name evidence="1" type="ORF">MNBD_DELTA03-55</name>
</gene>
<evidence type="ECO:0000313" key="1">
    <source>
        <dbReference type="EMBL" id="VAW40701.1"/>
    </source>
</evidence>
<dbReference type="NCBIfam" id="TIGR00809">
    <property type="entry name" value="secB"/>
    <property type="match status" value="1"/>
</dbReference>
<reference evidence="1" key="1">
    <citation type="submission" date="2018-06" db="EMBL/GenBank/DDBJ databases">
        <authorList>
            <person name="Zhirakovskaya E."/>
        </authorList>
    </citation>
    <scope>NUCLEOTIDE SEQUENCE</scope>
</reference>
<dbReference type="EMBL" id="UOEX01000348">
    <property type="protein sequence ID" value="VAW40701.1"/>
    <property type="molecule type" value="Genomic_DNA"/>
</dbReference>
<dbReference type="PANTHER" id="PTHR36918">
    <property type="match status" value="1"/>
</dbReference>
<dbReference type="Pfam" id="PF02556">
    <property type="entry name" value="SecB"/>
    <property type="match status" value="1"/>
</dbReference>
<protein>
    <submittedName>
        <fullName evidence="1">Protein-export protein SecB (Maintains pre-export unfolded state)</fullName>
    </submittedName>
</protein>
<organism evidence="1">
    <name type="scientific">hydrothermal vent metagenome</name>
    <dbReference type="NCBI Taxonomy" id="652676"/>
    <lineage>
        <taxon>unclassified sequences</taxon>
        <taxon>metagenomes</taxon>
        <taxon>ecological metagenomes</taxon>
    </lineage>
</organism>
<dbReference type="PRINTS" id="PR01594">
    <property type="entry name" value="SECBCHAPRONE"/>
</dbReference>
<name>A0A3B0VCU1_9ZZZZ</name>
<dbReference type="SUPFAM" id="SSF54611">
    <property type="entry name" value="SecB-like"/>
    <property type="match status" value="1"/>
</dbReference>
<sequence>MTEQQNEANSEQPIFRLQKLYVKDISFENPNAPDCFAASQQNDQPKVEINLNLANKKLANDDTYEVEIKVTAKVTQGKEDKTLFIIEVEHCGIFTIKNIPAEHLNAVLAVDCPTMIFPYTRQIVSQMTVDGGFIPFLLEPVNFLALFQNAQKQQSEQAN</sequence>
<dbReference type="GO" id="GO:0015031">
    <property type="term" value="P:protein transport"/>
    <property type="evidence" value="ECO:0007669"/>
    <property type="project" value="InterPro"/>
</dbReference>
<accession>A0A3B0VCU1</accession>
<dbReference type="GO" id="GO:0051262">
    <property type="term" value="P:protein tetramerization"/>
    <property type="evidence" value="ECO:0007669"/>
    <property type="project" value="InterPro"/>
</dbReference>
<dbReference type="InterPro" id="IPR003708">
    <property type="entry name" value="SecB"/>
</dbReference>
<proteinExistence type="inferred from homology"/>
<dbReference type="InterPro" id="IPR035958">
    <property type="entry name" value="SecB-like_sf"/>
</dbReference>
<dbReference type="GO" id="GO:0051082">
    <property type="term" value="F:unfolded protein binding"/>
    <property type="evidence" value="ECO:0007669"/>
    <property type="project" value="InterPro"/>
</dbReference>
<dbReference type="PANTHER" id="PTHR36918:SF1">
    <property type="entry name" value="PROTEIN-EXPORT PROTEIN SECB"/>
    <property type="match status" value="1"/>
</dbReference>
<dbReference type="NCBIfam" id="NF004392">
    <property type="entry name" value="PRK05751.1-3"/>
    <property type="match status" value="1"/>
</dbReference>
<dbReference type="Gene3D" id="3.10.420.10">
    <property type="entry name" value="SecB-like"/>
    <property type="match status" value="1"/>
</dbReference>
<dbReference type="HAMAP" id="MF_00821">
    <property type="entry name" value="SecB"/>
    <property type="match status" value="1"/>
</dbReference>